<evidence type="ECO:0000256" key="3">
    <source>
        <dbReference type="SAM" id="SignalP"/>
    </source>
</evidence>
<reference evidence="4 5" key="1">
    <citation type="submission" date="2018-09" db="EMBL/GenBank/DDBJ databases">
        <title>Alcanivorax profundi sp. nov., isolated from 1000 m-depth seawater of the Mariana Trench.</title>
        <authorList>
            <person name="Liu J."/>
        </authorList>
    </citation>
    <scope>NUCLEOTIDE SEQUENCE [LARGE SCALE GENOMIC DNA]</scope>
    <source>
        <strain evidence="4 5">MTEO17</strain>
    </source>
</reference>
<sequence length="321" mass="35876">MFRRSPMPLQRRQFLARLFFASLLPATAFSRPDLTRTMGSTLADRGSSFYRFENFRVTSEDGERRYRVWLAIPHSPPPEQGYSSLTLLDGNAVLHHLQEDWLAPLPENTLPVLIMVGYDTDLLFDVVARQRDYTPALPGEGLIPDPRRPERLGGDADAFLALLETRIKPEVQKRARLNLAQQSLWGHSFGGLFALYALASPSSTFTRYIPVSPATYWHNHAIDHYLKDRPSPAQVWLARGTDEVRATPDMDDAAIARLKQQGSDAFMTTVQTLAQHPPLQVHWKPFPGLSHGAMLPASLPDALAIASGKTPPGWNPHPTQS</sequence>
<feature type="signal peptide" evidence="3">
    <location>
        <begin position="1"/>
        <end position="30"/>
    </location>
</feature>
<gene>
    <name evidence="4" type="ORF">D4A39_10355</name>
</gene>
<dbReference type="InterPro" id="IPR029058">
    <property type="entry name" value="AB_hydrolase_fold"/>
</dbReference>
<dbReference type="InterPro" id="IPR052558">
    <property type="entry name" value="Siderophore_Hydrolase_D"/>
</dbReference>
<keyword evidence="3" id="KW-0732">Signal</keyword>
<dbReference type="AlphaFoldDB" id="A0A418XWE1"/>
<evidence type="ECO:0000313" key="5">
    <source>
        <dbReference type="Proteomes" id="UP000283734"/>
    </source>
</evidence>
<protein>
    <submittedName>
        <fullName evidence="4">Alpha/beta hydrolase</fullName>
    </submittedName>
</protein>
<comment type="caution">
    <text evidence="4">The sequence shown here is derived from an EMBL/GenBank/DDBJ whole genome shotgun (WGS) entry which is preliminary data.</text>
</comment>
<evidence type="ECO:0000256" key="2">
    <source>
        <dbReference type="ARBA" id="ARBA00022801"/>
    </source>
</evidence>
<dbReference type="Gene3D" id="3.40.50.1820">
    <property type="entry name" value="alpha/beta hydrolase"/>
    <property type="match status" value="1"/>
</dbReference>
<organism evidence="4 5">
    <name type="scientific">Alcanivorax profundi</name>
    <dbReference type="NCBI Taxonomy" id="2338368"/>
    <lineage>
        <taxon>Bacteria</taxon>
        <taxon>Pseudomonadati</taxon>
        <taxon>Pseudomonadota</taxon>
        <taxon>Gammaproteobacteria</taxon>
        <taxon>Oceanospirillales</taxon>
        <taxon>Alcanivoracaceae</taxon>
        <taxon>Alcanivorax</taxon>
    </lineage>
</organism>
<dbReference type="PANTHER" id="PTHR40841">
    <property type="entry name" value="SIDEROPHORE TRIACETYLFUSARININE C ESTERASE"/>
    <property type="match status" value="1"/>
</dbReference>
<keyword evidence="2 4" id="KW-0378">Hydrolase</keyword>
<dbReference type="Pfam" id="PF00756">
    <property type="entry name" value="Esterase"/>
    <property type="match status" value="1"/>
</dbReference>
<dbReference type="InterPro" id="IPR000801">
    <property type="entry name" value="Esterase-like"/>
</dbReference>
<evidence type="ECO:0000313" key="4">
    <source>
        <dbReference type="EMBL" id="RJG17132.1"/>
    </source>
</evidence>
<dbReference type="EMBL" id="QYYA01000003">
    <property type="protein sequence ID" value="RJG17132.1"/>
    <property type="molecule type" value="Genomic_DNA"/>
</dbReference>
<comment type="similarity">
    <text evidence="1">Belongs to the esterase D family.</text>
</comment>
<dbReference type="PANTHER" id="PTHR40841:SF2">
    <property type="entry name" value="SIDEROPHORE-DEGRADING ESTERASE (EUROFUNG)"/>
    <property type="match status" value="1"/>
</dbReference>
<name>A0A418XWE1_9GAMM</name>
<evidence type="ECO:0000256" key="1">
    <source>
        <dbReference type="ARBA" id="ARBA00005622"/>
    </source>
</evidence>
<dbReference type="GO" id="GO:0016788">
    <property type="term" value="F:hydrolase activity, acting on ester bonds"/>
    <property type="evidence" value="ECO:0007669"/>
    <property type="project" value="TreeGrafter"/>
</dbReference>
<dbReference type="SUPFAM" id="SSF53474">
    <property type="entry name" value="alpha/beta-Hydrolases"/>
    <property type="match status" value="1"/>
</dbReference>
<proteinExistence type="inferred from homology"/>
<keyword evidence="5" id="KW-1185">Reference proteome</keyword>
<dbReference type="Proteomes" id="UP000283734">
    <property type="component" value="Unassembled WGS sequence"/>
</dbReference>
<feature type="chain" id="PRO_5019351677" evidence="3">
    <location>
        <begin position="31"/>
        <end position="321"/>
    </location>
</feature>
<accession>A0A418XWE1</accession>